<geneLocation type="plasmid" evidence="2 3">
    <name>pMSPYR101</name>
</geneLocation>
<dbReference type="EMBL" id="CP002386">
    <property type="protein sequence ID" value="ADU01947.1"/>
    <property type="molecule type" value="Genomic_DNA"/>
</dbReference>
<accession>E6TQ24</accession>
<protein>
    <submittedName>
        <fullName evidence="2">Uncharacterized protein</fullName>
    </submittedName>
</protein>
<keyword evidence="3" id="KW-1185">Reference proteome</keyword>
<proteinExistence type="predicted"/>
<reference evidence="2 3" key="1">
    <citation type="journal article" date="2011" name="Stand. Genomic Sci.">
        <title>Complete genome sequence of Mycobacterium sp. strain (Spyr1) and reclassification to Mycobacterium gilvum Spyr1.</title>
        <authorList>
            <person name="Kallimanis A."/>
            <person name="Karabika E."/>
            <person name="Mavromatis K."/>
            <person name="Lapidus A."/>
            <person name="Labutti K.M."/>
            <person name="Liolios K."/>
            <person name="Ivanova N."/>
            <person name="Goodwin L."/>
            <person name="Woyke T."/>
            <person name="Velentzas A.D."/>
            <person name="Perisynakis A."/>
            <person name="Ouzounis C.C."/>
            <person name="Kyrpides N.C."/>
            <person name="Koukkou A.I."/>
            <person name="Drainas C."/>
        </authorList>
    </citation>
    <scope>NUCLEOTIDE SEQUENCE [LARGE SCALE GENOMIC DNA]</scope>
    <source>
        <strain evidence="3">DSM 45189 / LMG 24558 / Spyr1</strain>
    </source>
</reference>
<keyword evidence="1" id="KW-0472">Membrane</keyword>
<dbReference type="HOGENOM" id="CLU_3273101_0_0_11"/>
<evidence type="ECO:0000313" key="3">
    <source>
        <dbReference type="Proteomes" id="UP000008916"/>
    </source>
</evidence>
<evidence type="ECO:0000256" key="1">
    <source>
        <dbReference type="SAM" id="Phobius"/>
    </source>
</evidence>
<keyword evidence="1" id="KW-1133">Transmembrane helix</keyword>
<feature type="transmembrane region" description="Helical" evidence="1">
    <location>
        <begin position="21"/>
        <end position="40"/>
    </location>
</feature>
<dbReference type="KEGG" id="msp:Mspyr1_54340"/>
<keyword evidence="1" id="KW-0812">Transmembrane</keyword>
<dbReference type="Proteomes" id="UP000008916">
    <property type="component" value="Plasmid pMSPYR101"/>
</dbReference>
<dbReference type="AlphaFoldDB" id="E6TQ24"/>
<evidence type="ECO:0000313" key="2">
    <source>
        <dbReference type="EMBL" id="ADU01947.1"/>
    </source>
</evidence>
<keyword evidence="2" id="KW-0614">Plasmid</keyword>
<organism evidence="2 3">
    <name type="scientific">Mycolicibacterium gilvum (strain DSM 45189 / LMG 24558 / Spyr1)</name>
    <name type="common">Mycobacterium gilvum</name>
    <dbReference type="NCBI Taxonomy" id="278137"/>
    <lineage>
        <taxon>Bacteria</taxon>
        <taxon>Bacillati</taxon>
        <taxon>Actinomycetota</taxon>
        <taxon>Actinomycetes</taxon>
        <taxon>Mycobacteriales</taxon>
        <taxon>Mycobacteriaceae</taxon>
        <taxon>Mycolicibacterium</taxon>
    </lineage>
</organism>
<name>E6TQ24_MYCSR</name>
<sequence>MSRPVTHAQSDTGRMSLIIDLRLKVFVLAAVLLITAVLGAW</sequence>
<gene>
    <name evidence="2" type="ordered locus">Mspyr1_54340</name>
</gene>